<feature type="non-terminal residue" evidence="1">
    <location>
        <position position="1"/>
    </location>
</feature>
<reference evidence="1" key="1">
    <citation type="submission" date="2014-12" db="EMBL/GenBank/DDBJ databases">
        <title>Insight into the proteome of Arion vulgaris.</title>
        <authorList>
            <person name="Aradska J."/>
            <person name="Bulat T."/>
            <person name="Smidak R."/>
            <person name="Sarate P."/>
            <person name="Gangsoo J."/>
            <person name="Sialana F."/>
            <person name="Bilban M."/>
            <person name="Lubec G."/>
        </authorList>
    </citation>
    <scope>NUCLEOTIDE SEQUENCE</scope>
    <source>
        <tissue evidence="1">Skin</tissue>
    </source>
</reference>
<sequence length="62" mass="7199">GEITFIVLLRIDRIRKSKLERHSQCKILEKDIKDKFSDKIFSSSYKITSGTLAGVTEFMHCH</sequence>
<dbReference type="EMBL" id="HACG01035506">
    <property type="protein sequence ID" value="CEK82371.1"/>
    <property type="molecule type" value="Transcribed_RNA"/>
</dbReference>
<proteinExistence type="predicted"/>
<gene>
    <name evidence="1" type="primary">ORF131106</name>
</gene>
<evidence type="ECO:0000313" key="1">
    <source>
        <dbReference type="EMBL" id="CEK82371.1"/>
    </source>
</evidence>
<dbReference type="AlphaFoldDB" id="A0A0B7AQU6"/>
<organism evidence="1">
    <name type="scientific">Arion vulgaris</name>
    <dbReference type="NCBI Taxonomy" id="1028688"/>
    <lineage>
        <taxon>Eukaryota</taxon>
        <taxon>Metazoa</taxon>
        <taxon>Spiralia</taxon>
        <taxon>Lophotrochozoa</taxon>
        <taxon>Mollusca</taxon>
        <taxon>Gastropoda</taxon>
        <taxon>Heterobranchia</taxon>
        <taxon>Euthyneura</taxon>
        <taxon>Panpulmonata</taxon>
        <taxon>Eupulmonata</taxon>
        <taxon>Stylommatophora</taxon>
        <taxon>Helicina</taxon>
        <taxon>Arionoidea</taxon>
        <taxon>Arionidae</taxon>
        <taxon>Arion</taxon>
    </lineage>
</organism>
<protein>
    <submittedName>
        <fullName evidence="1">Uncharacterized protein</fullName>
    </submittedName>
</protein>
<name>A0A0B7AQU6_9EUPU</name>
<accession>A0A0B7AQU6</accession>